<evidence type="ECO:0000256" key="9">
    <source>
        <dbReference type="ARBA" id="ARBA00022842"/>
    </source>
</evidence>
<dbReference type="Gene3D" id="3.40.1380.20">
    <property type="entry name" value="Pyruvate kinase, C-terminal domain"/>
    <property type="match status" value="1"/>
</dbReference>
<dbReference type="InterPro" id="IPR015813">
    <property type="entry name" value="Pyrv/PenolPyrv_kinase-like_dom"/>
</dbReference>
<dbReference type="Gene3D" id="3.20.20.60">
    <property type="entry name" value="Phosphoenolpyruvate-binding domains"/>
    <property type="match status" value="1"/>
</dbReference>
<evidence type="ECO:0000259" key="14">
    <source>
        <dbReference type="Pfam" id="PF00224"/>
    </source>
</evidence>
<dbReference type="Proteomes" id="UP000477311">
    <property type="component" value="Unassembled WGS sequence"/>
</dbReference>
<evidence type="ECO:0000256" key="10">
    <source>
        <dbReference type="ARBA" id="ARBA00023152"/>
    </source>
</evidence>
<evidence type="ECO:0000256" key="5">
    <source>
        <dbReference type="ARBA" id="ARBA00022723"/>
    </source>
</evidence>
<dbReference type="Pfam" id="PF02887">
    <property type="entry name" value="PK_C"/>
    <property type="match status" value="1"/>
</dbReference>
<dbReference type="PRINTS" id="PR01050">
    <property type="entry name" value="PYRUVTKNASE"/>
</dbReference>
<proteinExistence type="inferred from homology"/>
<organism evidence="16 17">
    <name type="scientific">Limisphaera ngatamarikiensis</name>
    <dbReference type="NCBI Taxonomy" id="1324935"/>
    <lineage>
        <taxon>Bacteria</taxon>
        <taxon>Pseudomonadati</taxon>
        <taxon>Verrucomicrobiota</taxon>
        <taxon>Verrucomicrobiia</taxon>
        <taxon>Limisphaerales</taxon>
        <taxon>Limisphaeraceae</taxon>
        <taxon>Limisphaera</taxon>
    </lineage>
</organism>
<dbReference type="FunFam" id="2.40.33.10:FF:000001">
    <property type="entry name" value="Pyruvate kinase"/>
    <property type="match status" value="1"/>
</dbReference>
<dbReference type="SUPFAM" id="SSF51621">
    <property type="entry name" value="Phosphoenolpyruvate/pyruvate domain"/>
    <property type="match status" value="1"/>
</dbReference>
<dbReference type="SUPFAM" id="SSF50800">
    <property type="entry name" value="PK beta-barrel domain-like"/>
    <property type="match status" value="1"/>
</dbReference>
<keyword evidence="11 16" id="KW-0670">Pyruvate</keyword>
<dbReference type="Pfam" id="PF00224">
    <property type="entry name" value="PK"/>
    <property type="match status" value="1"/>
</dbReference>
<reference evidence="16 17" key="1">
    <citation type="submission" date="2020-02" db="EMBL/GenBank/DDBJ databases">
        <title>Draft genome sequence of Limisphaera ngatamarikiensis NGM72.4T, a thermophilic Verrucomicrobia grouped in subdivision 3.</title>
        <authorList>
            <person name="Carere C.R."/>
            <person name="Steen J."/>
            <person name="Hugenholtz P."/>
            <person name="Stott M.B."/>
        </authorList>
    </citation>
    <scope>NUCLEOTIDE SEQUENCE [LARGE SCALE GENOMIC DNA]</scope>
    <source>
        <strain evidence="16 17">NGM72.4</strain>
    </source>
</reference>
<dbReference type="InterPro" id="IPR015793">
    <property type="entry name" value="Pyrv_Knase_brl"/>
</dbReference>
<evidence type="ECO:0000256" key="11">
    <source>
        <dbReference type="ARBA" id="ARBA00023317"/>
    </source>
</evidence>
<gene>
    <name evidence="16" type="primary">pyk</name>
    <name evidence="16" type="ORF">G4L39_02380</name>
</gene>
<dbReference type="Gene3D" id="2.40.33.10">
    <property type="entry name" value="PK beta-barrel domain-like"/>
    <property type="match status" value="1"/>
</dbReference>
<keyword evidence="4 13" id="KW-0808">Transferase</keyword>
<dbReference type="EMBL" id="JAAKYA010000012">
    <property type="protein sequence ID" value="NGO38243.1"/>
    <property type="molecule type" value="Genomic_DNA"/>
</dbReference>
<evidence type="ECO:0000256" key="4">
    <source>
        <dbReference type="ARBA" id="ARBA00022679"/>
    </source>
</evidence>
<accession>A0A6M1RKQ9</accession>
<protein>
    <recommendedName>
        <fullName evidence="3 12">Pyruvate kinase</fullName>
        <ecNumber evidence="3 12">2.7.1.40</ecNumber>
    </recommendedName>
</protein>
<evidence type="ECO:0000313" key="16">
    <source>
        <dbReference type="EMBL" id="NGO38243.1"/>
    </source>
</evidence>
<dbReference type="PANTHER" id="PTHR11817">
    <property type="entry name" value="PYRUVATE KINASE"/>
    <property type="match status" value="1"/>
</dbReference>
<evidence type="ECO:0000256" key="8">
    <source>
        <dbReference type="ARBA" id="ARBA00022840"/>
    </source>
</evidence>
<dbReference type="GO" id="GO:0030955">
    <property type="term" value="F:potassium ion binding"/>
    <property type="evidence" value="ECO:0007669"/>
    <property type="project" value="UniProtKB-UniRule"/>
</dbReference>
<keyword evidence="17" id="KW-1185">Reference proteome</keyword>
<dbReference type="InterPro" id="IPR015795">
    <property type="entry name" value="Pyrv_Knase_C"/>
</dbReference>
<comment type="caution">
    <text evidence="16">The sequence shown here is derived from an EMBL/GenBank/DDBJ whole genome shotgun (WGS) entry which is preliminary data.</text>
</comment>
<keyword evidence="10 13" id="KW-0324">Glycolysis</keyword>
<evidence type="ECO:0000256" key="6">
    <source>
        <dbReference type="ARBA" id="ARBA00022741"/>
    </source>
</evidence>
<dbReference type="GO" id="GO:0000287">
    <property type="term" value="F:magnesium ion binding"/>
    <property type="evidence" value="ECO:0007669"/>
    <property type="project" value="UniProtKB-UniRule"/>
</dbReference>
<dbReference type="InterPro" id="IPR011037">
    <property type="entry name" value="Pyrv_Knase-like_insert_dom_sf"/>
</dbReference>
<keyword evidence="8" id="KW-0067">ATP-binding</keyword>
<comment type="similarity">
    <text evidence="2 13">Belongs to the pyruvate kinase family.</text>
</comment>
<dbReference type="InterPro" id="IPR015806">
    <property type="entry name" value="Pyrv_Knase_insert_dom_sf"/>
</dbReference>
<sequence>MALPEHKTKIVATLGPSSSRREVLEAMIRAGMNVARMNFSHGDADEKAALVEQLRSAAAAVGRPVAILGDLPGPKLRIGTFQREPVELVAGQTFVLSAGPRVGDQHGVSVDWPDLPRLVRPGQWIYVNDGLVQLEVEEVRGVEIVGRVRVGGELRSRKGLNVPGVDLGRAAFTEQDRACLAVAARLGMEMVSQSFVQRAEDLRAVRAAAGAMGYRPMLIAKIERALALEHLDEILDEADGVMVARGDLGVEVPIEQIALVQKRIIREANRRGKPVITATQMLESMVHSRLPTRAEATDVANAIWDGTDAVMLSAESAVGRYPVEAVAMLARIATAVEPAAPRGAGAVETCWSRGSAAPDYREVVARAVAETFDCTGAVAVLVPTLSGSTARSVARYRLPGWVVAVSPHRETCQRLLLSRGVWPEWEPERPDDWREYARAWLRRHGLPGRAMLLTEGPSPVNPRANHRMEILELGEADPGPGQ</sequence>
<dbReference type="RefSeq" id="WP_165105600.1">
    <property type="nucleotide sequence ID" value="NZ_JAAKYA010000012.1"/>
</dbReference>
<dbReference type="SUPFAM" id="SSF52935">
    <property type="entry name" value="PK C-terminal domain-like"/>
    <property type="match status" value="1"/>
</dbReference>
<evidence type="ECO:0000256" key="12">
    <source>
        <dbReference type="NCBIfam" id="TIGR01064"/>
    </source>
</evidence>
<name>A0A6M1RKQ9_9BACT</name>
<dbReference type="NCBIfam" id="NF004491">
    <property type="entry name" value="PRK05826.1"/>
    <property type="match status" value="1"/>
</dbReference>
<feature type="domain" description="Pyruvate kinase C-terminal" evidence="15">
    <location>
        <begin position="362"/>
        <end position="446"/>
    </location>
</feature>
<keyword evidence="9 13" id="KW-0460">Magnesium</keyword>
<feature type="domain" description="Pyruvate kinase barrel" evidence="14">
    <location>
        <begin position="6"/>
        <end position="326"/>
    </location>
</feature>
<evidence type="ECO:0000256" key="2">
    <source>
        <dbReference type="ARBA" id="ARBA00008663"/>
    </source>
</evidence>
<keyword evidence="7 13" id="KW-0418">Kinase</keyword>
<dbReference type="InterPro" id="IPR001697">
    <property type="entry name" value="Pyr_Knase"/>
</dbReference>
<keyword evidence="5" id="KW-0479">Metal-binding</keyword>
<dbReference type="InterPro" id="IPR036918">
    <property type="entry name" value="Pyrv_Knase_C_sf"/>
</dbReference>
<evidence type="ECO:0000256" key="7">
    <source>
        <dbReference type="ARBA" id="ARBA00022777"/>
    </source>
</evidence>
<evidence type="ECO:0000256" key="3">
    <source>
        <dbReference type="ARBA" id="ARBA00012142"/>
    </source>
</evidence>
<comment type="pathway">
    <text evidence="1 13">Carbohydrate degradation; glycolysis; pyruvate from D-glyceraldehyde 3-phosphate: step 5/5.</text>
</comment>
<dbReference type="GO" id="GO:0004743">
    <property type="term" value="F:pyruvate kinase activity"/>
    <property type="evidence" value="ECO:0007669"/>
    <property type="project" value="UniProtKB-UniRule"/>
</dbReference>
<dbReference type="UniPathway" id="UPA00109">
    <property type="reaction ID" value="UER00188"/>
</dbReference>
<dbReference type="GO" id="GO:0005524">
    <property type="term" value="F:ATP binding"/>
    <property type="evidence" value="ECO:0007669"/>
    <property type="project" value="UniProtKB-KW"/>
</dbReference>
<dbReference type="NCBIfam" id="TIGR01064">
    <property type="entry name" value="pyruv_kin"/>
    <property type="match status" value="1"/>
</dbReference>
<evidence type="ECO:0000256" key="13">
    <source>
        <dbReference type="RuleBase" id="RU000504"/>
    </source>
</evidence>
<dbReference type="EC" id="2.7.1.40" evidence="3 12"/>
<evidence type="ECO:0000256" key="1">
    <source>
        <dbReference type="ARBA" id="ARBA00004997"/>
    </source>
</evidence>
<dbReference type="GO" id="GO:0016301">
    <property type="term" value="F:kinase activity"/>
    <property type="evidence" value="ECO:0007669"/>
    <property type="project" value="UniProtKB-KW"/>
</dbReference>
<keyword evidence="6" id="KW-0547">Nucleotide-binding</keyword>
<dbReference type="InterPro" id="IPR040442">
    <property type="entry name" value="Pyrv_kinase-like_dom_sf"/>
</dbReference>
<evidence type="ECO:0000313" key="17">
    <source>
        <dbReference type="Proteomes" id="UP000477311"/>
    </source>
</evidence>
<dbReference type="AlphaFoldDB" id="A0A6M1RKQ9"/>
<evidence type="ECO:0000259" key="15">
    <source>
        <dbReference type="Pfam" id="PF02887"/>
    </source>
</evidence>
<comment type="catalytic activity">
    <reaction evidence="13">
        <text>pyruvate + ATP = phosphoenolpyruvate + ADP + H(+)</text>
        <dbReference type="Rhea" id="RHEA:18157"/>
        <dbReference type="ChEBI" id="CHEBI:15361"/>
        <dbReference type="ChEBI" id="CHEBI:15378"/>
        <dbReference type="ChEBI" id="CHEBI:30616"/>
        <dbReference type="ChEBI" id="CHEBI:58702"/>
        <dbReference type="ChEBI" id="CHEBI:456216"/>
        <dbReference type="EC" id="2.7.1.40"/>
    </reaction>
</comment>